<accession>A0AAU7Q4W0</accession>
<gene>
    <name evidence="1" type="ORF">ABK905_14495</name>
</gene>
<sequence length="292" mass="31763">MKNEMTSVNNILSYTPNYTSIIGTSSLDTQLSSIVNAKNIHEQPFISQGKFDENSHADIGSGEETEQEREQIDYLFRCFVELKKNLDLLLKPGAITSIPVQWADKHHVVSVARILLPSGNDIHAGLFGNRLIVSHGQNYFIENRMPVKVTVLGTLVNLMAHAALEFSYVYSRGSGSGFVETIKTWFGGLRDPLVFPSAAGQTHNLQKIPIHNVLYQSATAIEAQYEPSNNTGPNNDIFPVQSPTFAASRLSPSANISADTSGRDAIIFNIGGHELTLSSPPQHGSQSAAKAA</sequence>
<name>A0AAU7Q4W0_9GAMM</name>
<dbReference type="EMBL" id="CP157947">
    <property type="protein sequence ID" value="XBS68073.1"/>
    <property type="molecule type" value="Genomic_DNA"/>
</dbReference>
<protein>
    <submittedName>
        <fullName evidence="1">Uncharacterized protein</fullName>
    </submittedName>
</protein>
<reference evidence="1" key="1">
    <citation type="submission" date="2024-06" db="EMBL/GenBank/DDBJ databases">
        <authorList>
            <person name="Coelho C."/>
            <person name="Bento M."/>
            <person name="Garcia E."/>
            <person name="Camelo A."/>
            <person name="Brandao I."/>
            <person name="Espirito Santo C."/>
            <person name="Trovao J."/>
            <person name="Verissimo A."/>
            <person name="Costa J."/>
            <person name="Tiago I."/>
        </authorList>
    </citation>
    <scope>NUCLEOTIDE SEQUENCE</scope>
    <source>
        <strain evidence="1">KWT182</strain>
    </source>
</reference>
<organism evidence="1">
    <name type="scientific">Acerihabitans sp. KWT182</name>
    <dbReference type="NCBI Taxonomy" id="3157919"/>
    <lineage>
        <taxon>Bacteria</taxon>
        <taxon>Pseudomonadati</taxon>
        <taxon>Pseudomonadota</taxon>
        <taxon>Gammaproteobacteria</taxon>
        <taxon>Enterobacterales</taxon>
        <taxon>Pectobacteriaceae</taxon>
        <taxon>Acerihabitans</taxon>
    </lineage>
</organism>
<proteinExistence type="predicted"/>
<evidence type="ECO:0000313" key="1">
    <source>
        <dbReference type="EMBL" id="XBS68073.1"/>
    </source>
</evidence>
<dbReference type="AlphaFoldDB" id="A0AAU7Q4W0"/>